<organism evidence="1 2">
    <name type="scientific">Shewanella avicenniae</name>
    <dbReference type="NCBI Taxonomy" id="2814294"/>
    <lineage>
        <taxon>Bacteria</taxon>
        <taxon>Pseudomonadati</taxon>
        <taxon>Pseudomonadota</taxon>
        <taxon>Gammaproteobacteria</taxon>
        <taxon>Alteromonadales</taxon>
        <taxon>Shewanellaceae</taxon>
        <taxon>Shewanella</taxon>
    </lineage>
</organism>
<reference evidence="1 2" key="1">
    <citation type="submission" date="2021-03" db="EMBL/GenBank/DDBJ databases">
        <title>Novel species identification of genus Shewanella.</title>
        <authorList>
            <person name="Liu G."/>
            <person name="Zhang Q."/>
        </authorList>
    </citation>
    <scope>NUCLEOTIDE SEQUENCE [LARGE SCALE GENOMIC DNA]</scope>
    <source>
        <strain evidence="1 2">FJAT-51800</strain>
    </source>
</reference>
<dbReference type="Pfam" id="PF01076">
    <property type="entry name" value="Mob_Pre"/>
    <property type="match status" value="1"/>
</dbReference>
<proteinExistence type="predicted"/>
<protein>
    <submittedName>
        <fullName evidence="1">Plasmid recombination protein</fullName>
    </submittedName>
</protein>
<gene>
    <name evidence="1" type="ORF">JYB87_07935</name>
</gene>
<dbReference type="InterPro" id="IPR001668">
    <property type="entry name" value="Mob_Pre"/>
</dbReference>
<name>A0ABX7QUF7_9GAMM</name>
<dbReference type="Proteomes" id="UP000662770">
    <property type="component" value="Chromosome"/>
</dbReference>
<accession>A0ABX7QUF7</accession>
<dbReference type="NCBIfam" id="NF041497">
    <property type="entry name" value="MobV"/>
    <property type="match status" value="1"/>
</dbReference>
<sequence>MKQDFAIFRIGKLKSKAEISAMSAHWRRTKPTPNVDPTKTKFNRVLMGAADPYKAFCEGVTQRGITKFRKNGVFALEAVLAFSPSFIIDESGKYLPDAKDKLTQWIKLSKDWLQEEFGERVLSAYLHADERNFHIHCCIHVFELKQRRNGAVWGLNARAITGGADKLRRLQDSYSSKMNCLGLKRGIRGSKATHSTVSQFYNAINEAKDVAQSLGLNPPTDSPTAFSPWLKNVEKVITALQKQQQVEKTKLLDLIQELRDTNQRLNYQLQSGTPRRGIR</sequence>
<evidence type="ECO:0000313" key="2">
    <source>
        <dbReference type="Proteomes" id="UP000662770"/>
    </source>
</evidence>
<dbReference type="CDD" id="cd17242">
    <property type="entry name" value="MobM_relaxase"/>
    <property type="match status" value="1"/>
</dbReference>
<keyword evidence="2" id="KW-1185">Reference proteome</keyword>
<dbReference type="EMBL" id="CP071503">
    <property type="protein sequence ID" value="QSX35131.1"/>
    <property type="molecule type" value="Genomic_DNA"/>
</dbReference>
<dbReference type="Gene3D" id="3.30.930.30">
    <property type="match status" value="1"/>
</dbReference>
<evidence type="ECO:0000313" key="1">
    <source>
        <dbReference type="EMBL" id="QSX35131.1"/>
    </source>
</evidence>
<dbReference type="RefSeq" id="WP_207356325.1">
    <property type="nucleotide sequence ID" value="NZ_CP071503.1"/>
</dbReference>